<evidence type="ECO:0000256" key="3">
    <source>
        <dbReference type="ARBA" id="ARBA00022729"/>
    </source>
</evidence>
<dbReference type="SUPFAM" id="SSF54001">
    <property type="entry name" value="Cysteine proteinases"/>
    <property type="match status" value="1"/>
</dbReference>
<evidence type="ECO:0000256" key="7">
    <source>
        <dbReference type="SAM" id="SignalP"/>
    </source>
</evidence>
<dbReference type="SMART" id="SM00848">
    <property type="entry name" value="Inhibitor_I29"/>
    <property type="match status" value="1"/>
</dbReference>
<evidence type="ECO:0000256" key="4">
    <source>
        <dbReference type="ARBA" id="ARBA00022801"/>
    </source>
</evidence>
<feature type="domain" description="Cathepsin propeptide inhibitor" evidence="9">
    <location>
        <begin position="38"/>
        <end position="94"/>
    </location>
</feature>
<dbReference type="Proteomes" id="UP000287651">
    <property type="component" value="Unassembled WGS sequence"/>
</dbReference>
<dbReference type="InterPro" id="IPR013201">
    <property type="entry name" value="Prot_inhib_I29"/>
</dbReference>
<evidence type="ECO:0000256" key="1">
    <source>
        <dbReference type="ARBA" id="ARBA00008455"/>
    </source>
</evidence>
<evidence type="ECO:0000313" key="11">
    <source>
        <dbReference type="Proteomes" id="UP000287651"/>
    </source>
</evidence>
<dbReference type="PROSITE" id="PS00139">
    <property type="entry name" value="THIOL_PROTEASE_CYS"/>
    <property type="match status" value="1"/>
</dbReference>
<dbReference type="InterPro" id="IPR038765">
    <property type="entry name" value="Papain-like_cys_pep_sf"/>
</dbReference>
<dbReference type="EMBL" id="AMZH03004524">
    <property type="protein sequence ID" value="RRT68948.1"/>
    <property type="molecule type" value="Genomic_DNA"/>
</dbReference>
<dbReference type="Pfam" id="PF00112">
    <property type="entry name" value="Peptidase_C1"/>
    <property type="match status" value="1"/>
</dbReference>
<evidence type="ECO:0000313" key="10">
    <source>
        <dbReference type="EMBL" id="RRT68948.1"/>
    </source>
</evidence>
<dbReference type="PANTHER" id="PTHR12411">
    <property type="entry name" value="CYSTEINE PROTEASE FAMILY C1-RELATED"/>
    <property type="match status" value="1"/>
</dbReference>
<comment type="caution">
    <text evidence="10">The sequence shown here is derived from an EMBL/GenBank/DDBJ whole genome shotgun (WGS) entry which is preliminary data.</text>
</comment>
<name>A0A426ZYA5_ENSVE</name>
<dbReference type="AlphaFoldDB" id="A0A426ZYA5"/>
<evidence type="ECO:0000259" key="8">
    <source>
        <dbReference type="SMART" id="SM00645"/>
    </source>
</evidence>
<feature type="signal peptide" evidence="7">
    <location>
        <begin position="1"/>
        <end position="25"/>
    </location>
</feature>
<dbReference type="InterPro" id="IPR025660">
    <property type="entry name" value="Pept_his_AS"/>
</dbReference>
<dbReference type="PRINTS" id="PR00705">
    <property type="entry name" value="PAPAIN"/>
</dbReference>
<evidence type="ECO:0000256" key="6">
    <source>
        <dbReference type="ARBA" id="ARBA00023157"/>
    </source>
</evidence>
<dbReference type="InterPro" id="IPR039417">
    <property type="entry name" value="Peptidase_C1A_papain-like"/>
</dbReference>
<dbReference type="InterPro" id="IPR000169">
    <property type="entry name" value="Pept_cys_AS"/>
</dbReference>
<dbReference type="SMART" id="SM00645">
    <property type="entry name" value="Pept_C1"/>
    <property type="match status" value="1"/>
</dbReference>
<evidence type="ECO:0000256" key="2">
    <source>
        <dbReference type="ARBA" id="ARBA00022670"/>
    </source>
</evidence>
<dbReference type="CDD" id="cd02248">
    <property type="entry name" value="Peptidase_C1A"/>
    <property type="match status" value="1"/>
</dbReference>
<dbReference type="FunFam" id="3.90.70.10:FF:000023">
    <property type="entry name" value="Senescence-specific cysteine protease SAG39"/>
    <property type="match status" value="1"/>
</dbReference>
<comment type="similarity">
    <text evidence="1">Belongs to the peptidase C1 family.</text>
</comment>
<accession>A0A426ZYA5</accession>
<dbReference type="PROSITE" id="PS00640">
    <property type="entry name" value="THIOL_PROTEASE_ASN"/>
    <property type="match status" value="1"/>
</dbReference>
<keyword evidence="5" id="KW-0788">Thiol protease</keyword>
<dbReference type="Pfam" id="PF08246">
    <property type="entry name" value="Inhibitor_I29"/>
    <property type="match status" value="1"/>
</dbReference>
<dbReference type="InterPro" id="IPR000668">
    <property type="entry name" value="Peptidase_C1A_C"/>
</dbReference>
<gene>
    <name evidence="10" type="ORF">B296_00009055</name>
</gene>
<feature type="chain" id="PRO_5019413379" evidence="7">
    <location>
        <begin position="26"/>
        <end position="339"/>
    </location>
</feature>
<dbReference type="InterPro" id="IPR013128">
    <property type="entry name" value="Peptidase_C1A"/>
</dbReference>
<keyword evidence="4" id="KW-0378">Hydrolase</keyword>
<keyword evidence="2" id="KW-0645">Protease</keyword>
<keyword evidence="3 7" id="KW-0732">Signal</keyword>
<reference evidence="10 11" key="1">
    <citation type="journal article" date="2014" name="Agronomy (Basel)">
        <title>A Draft Genome Sequence for Ensete ventricosum, the Drought-Tolerant Tree Against Hunger.</title>
        <authorList>
            <person name="Harrison J."/>
            <person name="Moore K.A."/>
            <person name="Paszkiewicz K."/>
            <person name="Jones T."/>
            <person name="Grant M."/>
            <person name="Ambacheew D."/>
            <person name="Muzemil S."/>
            <person name="Studholme D.J."/>
        </authorList>
    </citation>
    <scope>NUCLEOTIDE SEQUENCE [LARGE SCALE GENOMIC DNA]</scope>
</reference>
<dbReference type="GO" id="GO:0008234">
    <property type="term" value="F:cysteine-type peptidase activity"/>
    <property type="evidence" value="ECO:0007669"/>
    <property type="project" value="UniProtKB-KW"/>
</dbReference>
<sequence>MTSANRLCFLFAFIVLGFKASGVACRRTAADMAMSLRHQRWMAQHGRVYRDAAEEGRRFQIFKRNVEYVNTVNDAHRKYKLRINQYADLTNDEFKASFGGFRPTTTKAARTFRYENETSVPPTVDWRSKGAVTPVKNQGECGCCWAFSAVAAAEGIIKLKTGKLIPLSVQELIDCSFDGKDGGCNGGAVEDAFEFIISNGGLTTDANYPYTASDGTCDAVKSSSKAATINGYESVPGIGEPSLLKAVARQPVSVAIDAGGPEFQFYSSGVFTGKCGTDLDHGVTVVGYGTTADGTQYWLVKNSWGASWGESGYMRMQRGAAGATKGLCGIAMYASYPTV</sequence>
<proteinExistence type="inferred from homology"/>
<dbReference type="Gene3D" id="3.90.70.10">
    <property type="entry name" value="Cysteine proteinases"/>
    <property type="match status" value="1"/>
</dbReference>
<protein>
    <submittedName>
        <fullName evidence="10">Uncharacterized protein</fullName>
    </submittedName>
</protein>
<feature type="domain" description="Peptidase C1A papain C-terminal" evidence="8">
    <location>
        <begin position="120"/>
        <end position="338"/>
    </location>
</feature>
<keyword evidence="6" id="KW-1015">Disulfide bond</keyword>
<dbReference type="InterPro" id="IPR025661">
    <property type="entry name" value="Pept_asp_AS"/>
</dbReference>
<organism evidence="10 11">
    <name type="scientific">Ensete ventricosum</name>
    <name type="common">Abyssinian banana</name>
    <name type="synonym">Musa ensete</name>
    <dbReference type="NCBI Taxonomy" id="4639"/>
    <lineage>
        <taxon>Eukaryota</taxon>
        <taxon>Viridiplantae</taxon>
        <taxon>Streptophyta</taxon>
        <taxon>Embryophyta</taxon>
        <taxon>Tracheophyta</taxon>
        <taxon>Spermatophyta</taxon>
        <taxon>Magnoliopsida</taxon>
        <taxon>Liliopsida</taxon>
        <taxon>Zingiberales</taxon>
        <taxon>Musaceae</taxon>
        <taxon>Ensete</taxon>
    </lineage>
</organism>
<evidence type="ECO:0000256" key="5">
    <source>
        <dbReference type="ARBA" id="ARBA00022807"/>
    </source>
</evidence>
<evidence type="ECO:0000259" key="9">
    <source>
        <dbReference type="SMART" id="SM00848"/>
    </source>
</evidence>
<dbReference type="GO" id="GO:0006508">
    <property type="term" value="P:proteolysis"/>
    <property type="evidence" value="ECO:0007669"/>
    <property type="project" value="UniProtKB-KW"/>
</dbReference>
<dbReference type="PROSITE" id="PS00639">
    <property type="entry name" value="THIOL_PROTEASE_HIS"/>
    <property type="match status" value="1"/>
</dbReference>